<proteinExistence type="predicted"/>
<gene>
    <name evidence="1" type="ORF">OM074_19325</name>
</gene>
<keyword evidence="2" id="KW-1185">Reference proteome</keyword>
<dbReference type="RefSeq" id="WP_301202254.1">
    <property type="nucleotide sequence ID" value="NZ_JAPDPI010000061.1"/>
</dbReference>
<sequence length="80" mass="9351">MKDQKVILHKCIKNDEPAFVIAGHDVSAVETLKAYYDVAKKNGADEIFLKDMQDVIQEFELFRKQEPQKIKMPVLKDYEH</sequence>
<organism evidence="1 2">
    <name type="scientific">Plebeiibacterium marinum</name>
    <dbReference type="NCBI Taxonomy" id="2992111"/>
    <lineage>
        <taxon>Bacteria</taxon>
        <taxon>Pseudomonadati</taxon>
        <taxon>Bacteroidota</taxon>
        <taxon>Bacteroidia</taxon>
        <taxon>Marinilabiliales</taxon>
        <taxon>Marinilabiliaceae</taxon>
        <taxon>Plebeiibacterium</taxon>
    </lineage>
</organism>
<protein>
    <submittedName>
        <fullName evidence="1">Uncharacterized protein</fullName>
    </submittedName>
</protein>
<evidence type="ECO:0000313" key="2">
    <source>
        <dbReference type="Proteomes" id="UP001207408"/>
    </source>
</evidence>
<comment type="caution">
    <text evidence="1">The sequence shown here is derived from an EMBL/GenBank/DDBJ whole genome shotgun (WGS) entry which is preliminary data.</text>
</comment>
<dbReference type="Proteomes" id="UP001207408">
    <property type="component" value="Unassembled WGS sequence"/>
</dbReference>
<accession>A0AAE3SLS8</accession>
<dbReference type="EMBL" id="JAPDPI010000061">
    <property type="protein sequence ID" value="MCW3807789.1"/>
    <property type="molecule type" value="Genomic_DNA"/>
</dbReference>
<dbReference type="AlphaFoldDB" id="A0AAE3SLS8"/>
<name>A0AAE3SLS8_9BACT</name>
<evidence type="ECO:0000313" key="1">
    <source>
        <dbReference type="EMBL" id="MCW3807789.1"/>
    </source>
</evidence>
<reference evidence="1" key="1">
    <citation type="submission" date="2022-10" db="EMBL/GenBank/DDBJ databases">
        <authorList>
            <person name="Yu W.X."/>
        </authorList>
    </citation>
    <scope>NUCLEOTIDE SEQUENCE</scope>
    <source>
        <strain evidence="1">D04</strain>
    </source>
</reference>